<evidence type="ECO:0000256" key="1">
    <source>
        <dbReference type="ARBA" id="ARBA00004141"/>
    </source>
</evidence>
<feature type="transmembrane region" description="Helical" evidence="4">
    <location>
        <begin position="17"/>
        <end position="39"/>
    </location>
</feature>
<feature type="transmembrane region" description="Helical" evidence="4">
    <location>
        <begin position="292"/>
        <end position="315"/>
    </location>
</feature>
<keyword evidence="4" id="KW-1133">Transmembrane helix</keyword>
<dbReference type="SUPFAM" id="SSF103473">
    <property type="entry name" value="MFS general substrate transporter"/>
    <property type="match status" value="1"/>
</dbReference>
<keyword evidence="4" id="KW-0472">Membrane</keyword>
<name>A0ABQ8QWH0_FUSEQ</name>
<evidence type="ECO:0000256" key="3">
    <source>
        <dbReference type="ARBA" id="ARBA00023180"/>
    </source>
</evidence>
<dbReference type="PANTHER" id="PTHR11360">
    <property type="entry name" value="MONOCARBOXYLATE TRANSPORTER"/>
    <property type="match status" value="1"/>
</dbReference>
<keyword evidence="3" id="KW-0325">Glycoprotein</keyword>
<evidence type="ECO:0000313" key="6">
    <source>
        <dbReference type="EMBL" id="KAJ4111445.1"/>
    </source>
</evidence>
<dbReference type="InterPro" id="IPR050327">
    <property type="entry name" value="Proton-linked_MCT"/>
</dbReference>
<sequence length="398" mass="42407">MSLEDDTPFSRASSAKISLIGTLSASLMTIIAPFVVAWTKYYSPRAVVCAGGLLFGVASVLASFGKTLWHFQLAQGLLLGMATGLSFMPSMTVAPTWFDKHRGLAMGIVSAGTGIGGLVWAPVITASITNLGFCNTLRLTGSLATGLICASGFALDWEPSMAEHLQTQNEKVSPVKGLFYIPYPDWKTVRQRKFLAQAASTIFQSAAYYTPVFFTVAYAKSLGYSDEDGASITAASNACNAIGKIAVGFVADRLGRLNSFFLTTFISAIATLGLWVPSILVGASNQELARSLFLSFTVLYGLFASAFISLFPAALVELFGVQELPRVAGIMYMLQGLSVLVGTPVAGLLTQGYAPHDYIGMAALVGSLMFGAAVAVAWVRMEAMIGQKSSNRVWRWKI</sequence>
<dbReference type="EMBL" id="JAOQBH010000033">
    <property type="protein sequence ID" value="KAJ4111445.1"/>
    <property type="molecule type" value="Genomic_DNA"/>
</dbReference>
<comment type="subcellular location">
    <subcellularLocation>
        <location evidence="1">Membrane</location>
        <topology evidence="1">Multi-pass membrane protein</topology>
    </subcellularLocation>
</comment>
<dbReference type="Proteomes" id="UP001152024">
    <property type="component" value="Unassembled WGS sequence"/>
</dbReference>
<dbReference type="PROSITE" id="PS50850">
    <property type="entry name" value="MFS"/>
    <property type="match status" value="1"/>
</dbReference>
<feature type="transmembrane region" description="Helical" evidence="4">
    <location>
        <begin position="76"/>
        <end position="98"/>
    </location>
</feature>
<proteinExistence type="inferred from homology"/>
<dbReference type="InterPro" id="IPR036259">
    <property type="entry name" value="MFS_trans_sf"/>
</dbReference>
<feature type="transmembrane region" description="Helical" evidence="4">
    <location>
        <begin position="358"/>
        <end position="379"/>
    </location>
</feature>
<organism evidence="6 7">
    <name type="scientific">Fusarium equiseti</name>
    <name type="common">Fusarium scirpi</name>
    <dbReference type="NCBI Taxonomy" id="61235"/>
    <lineage>
        <taxon>Eukaryota</taxon>
        <taxon>Fungi</taxon>
        <taxon>Dikarya</taxon>
        <taxon>Ascomycota</taxon>
        <taxon>Pezizomycotina</taxon>
        <taxon>Sordariomycetes</taxon>
        <taxon>Hypocreomycetidae</taxon>
        <taxon>Hypocreales</taxon>
        <taxon>Nectriaceae</taxon>
        <taxon>Fusarium</taxon>
        <taxon>Fusarium incarnatum-equiseti species complex</taxon>
    </lineage>
</organism>
<feature type="transmembrane region" description="Helical" evidence="4">
    <location>
        <begin position="104"/>
        <end position="128"/>
    </location>
</feature>
<comment type="caution">
    <text evidence="6">The sequence shown here is derived from an EMBL/GenBank/DDBJ whole genome shotgun (WGS) entry which is preliminary data.</text>
</comment>
<keyword evidence="4" id="KW-0812">Transmembrane</keyword>
<keyword evidence="7" id="KW-1185">Reference proteome</keyword>
<dbReference type="InterPro" id="IPR020846">
    <property type="entry name" value="MFS_dom"/>
</dbReference>
<evidence type="ECO:0000256" key="2">
    <source>
        <dbReference type="ARBA" id="ARBA00006727"/>
    </source>
</evidence>
<dbReference type="Gene3D" id="1.20.1250.20">
    <property type="entry name" value="MFS general substrate transporter like domains"/>
    <property type="match status" value="2"/>
</dbReference>
<dbReference type="PANTHER" id="PTHR11360:SF284">
    <property type="entry name" value="EG:103B4.3 PROTEIN-RELATED"/>
    <property type="match status" value="1"/>
</dbReference>
<protein>
    <recommendedName>
        <fullName evidence="5">Major facilitator superfamily (MFS) profile domain-containing protein</fullName>
    </recommendedName>
</protein>
<reference evidence="6" key="1">
    <citation type="submission" date="2022-09" db="EMBL/GenBank/DDBJ databases">
        <title>Fusarium specimens isolated from Avocado Roots.</title>
        <authorList>
            <person name="Stajich J."/>
            <person name="Roper C."/>
            <person name="Heimlech-Rivalta G."/>
        </authorList>
    </citation>
    <scope>NUCLEOTIDE SEQUENCE</scope>
    <source>
        <strain evidence="6">CF00095</strain>
    </source>
</reference>
<feature type="domain" description="Major facilitator superfamily (MFS) profile" evidence="5">
    <location>
        <begin position="1"/>
        <end position="384"/>
    </location>
</feature>
<feature type="transmembrane region" description="Helical" evidence="4">
    <location>
        <begin position="327"/>
        <end position="346"/>
    </location>
</feature>
<evidence type="ECO:0000313" key="7">
    <source>
        <dbReference type="Proteomes" id="UP001152024"/>
    </source>
</evidence>
<evidence type="ECO:0000256" key="4">
    <source>
        <dbReference type="SAM" id="Phobius"/>
    </source>
</evidence>
<feature type="transmembrane region" description="Helical" evidence="4">
    <location>
        <begin position="260"/>
        <end position="280"/>
    </location>
</feature>
<evidence type="ECO:0000259" key="5">
    <source>
        <dbReference type="PROSITE" id="PS50850"/>
    </source>
</evidence>
<accession>A0ABQ8QWH0</accession>
<gene>
    <name evidence="6" type="ORF">NW768_011798</name>
</gene>
<dbReference type="InterPro" id="IPR011701">
    <property type="entry name" value="MFS"/>
</dbReference>
<dbReference type="Pfam" id="PF07690">
    <property type="entry name" value="MFS_1"/>
    <property type="match status" value="1"/>
</dbReference>
<feature type="transmembrane region" description="Helical" evidence="4">
    <location>
        <begin position="45"/>
        <end position="64"/>
    </location>
</feature>
<comment type="similarity">
    <text evidence="2">Belongs to the major facilitator superfamily. Monocarboxylate porter (TC 2.A.1.13) family.</text>
</comment>